<evidence type="ECO:0000313" key="2">
    <source>
        <dbReference type="Proteomes" id="UP000245464"/>
    </source>
</evidence>
<accession>A0A2W1HGT2</accession>
<dbReference type="AlphaFoldDB" id="A0A2W1HGT2"/>
<dbReference type="EMBL" id="NQIK02000002">
    <property type="protein sequence ID" value="KAF7575212.1"/>
    <property type="molecule type" value="Genomic_DNA"/>
</dbReference>
<evidence type="ECO:0000313" key="1">
    <source>
        <dbReference type="EMBL" id="KAF7575212.1"/>
    </source>
</evidence>
<proteinExistence type="predicted"/>
<dbReference type="Proteomes" id="UP000245464">
    <property type="component" value="Chromosome 2"/>
</dbReference>
<name>A0A2W1HGT2_9PLEO</name>
<reference evidence="1 2" key="1">
    <citation type="journal article" date="2018" name="BMC Genomics">
        <title>Comparative genomics of the wheat fungal pathogen Pyrenophora tritici-repentis reveals chromosomal variations and genome plasticity.</title>
        <authorList>
            <person name="Moolhuijzen P."/>
            <person name="See P.T."/>
            <person name="Hane J.K."/>
            <person name="Shi G."/>
            <person name="Liu Z."/>
            <person name="Oliver R.P."/>
            <person name="Moffat C.S."/>
        </authorList>
    </citation>
    <scope>NUCLEOTIDE SEQUENCE [LARGE SCALE GENOMIC DNA]</scope>
    <source>
        <strain evidence="1">M4</strain>
    </source>
</reference>
<dbReference type="OrthoDB" id="5397557at2759"/>
<dbReference type="RefSeq" id="XP_001933548.1">
    <property type="nucleotide sequence ID" value="XM_001933513.1"/>
</dbReference>
<dbReference type="InterPro" id="IPR036047">
    <property type="entry name" value="F-box-like_dom_sf"/>
</dbReference>
<dbReference type="SUPFAM" id="SSF81383">
    <property type="entry name" value="F-box domain"/>
    <property type="match status" value="1"/>
</dbReference>
<comment type="caution">
    <text evidence="1">The sequence shown here is derived from an EMBL/GenBank/DDBJ whole genome shotgun (WGS) entry which is preliminary data.</text>
</comment>
<gene>
    <name evidence="1" type="ORF">PtrM4_068360</name>
</gene>
<protein>
    <submittedName>
        <fullName evidence="1">Uncharacterized protein</fullName>
    </submittedName>
</protein>
<dbReference type="GeneID" id="6341442"/>
<organism evidence="1 2">
    <name type="scientific">Pyrenophora tritici-repentis</name>
    <dbReference type="NCBI Taxonomy" id="45151"/>
    <lineage>
        <taxon>Eukaryota</taxon>
        <taxon>Fungi</taxon>
        <taxon>Dikarya</taxon>
        <taxon>Ascomycota</taxon>
        <taxon>Pezizomycotina</taxon>
        <taxon>Dothideomycetes</taxon>
        <taxon>Pleosporomycetidae</taxon>
        <taxon>Pleosporales</taxon>
        <taxon>Pleosporineae</taxon>
        <taxon>Pleosporaceae</taxon>
        <taxon>Pyrenophora</taxon>
    </lineage>
</organism>
<sequence>MRLSKSSDSISSTEDSCRCYIHDIRNFEWKLKRNPTTPTVMDNMNSIFPLAFGTDTINEDVYATRYGETYIPFSAHIRPAPTPQTGSEFHPFLRLPSELQLYTLSFCDNAILFKLMQVCSMLREEAGKLFWKQPDVWHLIDGAWLLHGGGLNGDTDDNVDVLRFMQRVEVNVGRMEPFYEVEGEDDGAFRRDCIPPTHTPYTAQDRMRHIQDFWKLL</sequence>
<dbReference type="KEGG" id="ptrr:6341442"/>